<evidence type="ECO:0000313" key="8">
    <source>
        <dbReference type="EMBL" id="CAH2407998.1"/>
    </source>
</evidence>
<dbReference type="InterPro" id="IPR011010">
    <property type="entry name" value="DNA_brk_join_enz"/>
</dbReference>
<gene>
    <name evidence="8" type="ORF">MES4922_90005</name>
</gene>
<dbReference type="RefSeq" id="WP_254028142.1">
    <property type="nucleotide sequence ID" value="NZ_CAKXZS010000089.1"/>
</dbReference>
<dbReference type="PANTHER" id="PTHR30629:SF2">
    <property type="entry name" value="PROPHAGE INTEGRASE INTS-RELATED"/>
    <property type="match status" value="1"/>
</dbReference>
<dbReference type="InterPro" id="IPR038488">
    <property type="entry name" value="Integrase_DNA-bd_sf"/>
</dbReference>
<evidence type="ECO:0000259" key="6">
    <source>
        <dbReference type="PROSITE" id="PS51898"/>
    </source>
</evidence>
<organism evidence="8 9">
    <name type="scientific">Mesorhizobium ventifaucium</name>
    <dbReference type="NCBI Taxonomy" id="666020"/>
    <lineage>
        <taxon>Bacteria</taxon>
        <taxon>Pseudomonadati</taxon>
        <taxon>Pseudomonadota</taxon>
        <taxon>Alphaproteobacteria</taxon>
        <taxon>Hyphomicrobiales</taxon>
        <taxon>Phyllobacteriaceae</taxon>
        <taxon>Mesorhizobium</taxon>
    </lineage>
</organism>
<evidence type="ECO:0000256" key="2">
    <source>
        <dbReference type="ARBA" id="ARBA00022908"/>
    </source>
</evidence>
<feature type="domain" description="Core-binding (CB)" evidence="7">
    <location>
        <begin position="96"/>
        <end position="174"/>
    </location>
</feature>
<dbReference type="SUPFAM" id="SSF56349">
    <property type="entry name" value="DNA breaking-rejoining enzymes"/>
    <property type="match status" value="1"/>
</dbReference>
<dbReference type="InterPro" id="IPR013762">
    <property type="entry name" value="Integrase-like_cat_sf"/>
</dbReference>
<keyword evidence="9" id="KW-1185">Reference proteome</keyword>
<evidence type="ECO:0000256" key="3">
    <source>
        <dbReference type="ARBA" id="ARBA00023125"/>
    </source>
</evidence>
<dbReference type="CDD" id="cd00801">
    <property type="entry name" value="INT_P4_C"/>
    <property type="match status" value="1"/>
</dbReference>
<dbReference type="PROSITE" id="PS51900">
    <property type="entry name" value="CB"/>
    <property type="match status" value="1"/>
</dbReference>
<evidence type="ECO:0000313" key="9">
    <source>
        <dbReference type="Proteomes" id="UP001152604"/>
    </source>
</evidence>
<comment type="similarity">
    <text evidence="1">Belongs to the 'phage' integrase family.</text>
</comment>
<accession>A0ABM9EFB4</accession>
<evidence type="ECO:0000256" key="5">
    <source>
        <dbReference type="PROSITE-ProRule" id="PRU01248"/>
    </source>
</evidence>
<dbReference type="PROSITE" id="PS51898">
    <property type="entry name" value="TYR_RECOMBINASE"/>
    <property type="match status" value="1"/>
</dbReference>
<evidence type="ECO:0000256" key="4">
    <source>
        <dbReference type="ARBA" id="ARBA00023172"/>
    </source>
</evidence>
<dbReference type="InterPro" id="IPR044068">
    <property type="entry name" value="CB"/>
</dbReference>
<dbReference type="PANTHER" id="PTHR30629">
    <property type="entry name" value="PROPHAGE INTEGRASE"/>
    <property type="match status" value="1"/>
</dbReference>
<keyword evidence="3 5" id="KW-0238">DNA-binding</keyword>
<dbReference type="InterPro" id="IPR053876">
    <property type="entry name" value="Phage_int_M"/>
</dbReference>
<protein>
    <submittedName>
        <fullName evidence="8">Integrase</fullName>
    </submittedName>
</protein>
<proteinExistence type="inferred from homology"/>
<dbReference type="EMBL" id="CAKXZS010000089">
    <property type="protein sequence ID" value="CAH2407998.1"/>
    <property type="molecule type" value="Genomic_DNA"/>
</dbReference>
<dbReference type="Pfam" id="PF22022">
    <property type="entry name" value="Phage_int_M"/>
    <property type="match status" value="1"/>
</dbReference>
<keyword evidence="2" id="KW-0229">DNA integration</keyword>
<comment type="caution">
    <text evidence="8">The sequence shown here is derived from an EMBL/GenBank/DDBJ whole genome shotgun (WGS) entry which is preliminary data.</text>
</comment>
<evidence type="ECO:0000256" key="1">
    <source>
        <dbReference type="ARBA" id="ARBA00008857"/>
    </source>
</evidence>
<dbReference type="InterPro" id="IPR050808">
    <property type="entry name" value="Phage_Integrase"/>
</dbReference>
<name>A0ABM9EFB4_9HYPH</name>
<dbReference type="InterPro" id="IPR010998">
    <property type="entry name" value="Integrase_recombinase_N"/>
</dbReference>
<dbReference type="InterPro" id="IPR025166">
    <property type="entry name" value="Integrase_DNA_bind_dom"/>
</dbReference>
<dbReference type="Gene3D" id="3.30.160.390">
    <property type="entry name" value="Integrase, DNA-binding domain"/>
    <property type="match status" value="1"/>
</dbReference>
<dbReference type="Pfam" id="PF13356">
    <property type="entry name" value="Arm-DNA-bind_3"/>
    <property type="match status" value="1"/>
</dbReference>
<dbReference type="Pfam" id="PF00589">
    <property type="entry name" value="Phage_integrase"/>
    <property type="match status" value="1"/>
</dbReference>
<dbReference type="Gene3D" id="1.10.150.130">
    <property type="match status" value="1"/>
</dbReference>
<dbReference type="Proteomes" id="UP001152604">
    <property type="component" value="Unassembled WGS sequence"/>
</dbReference>
<evidence type="ECO:0000259" key="7">
    <source>
        <dbReference type="PROSITE" id="PS51900"/>
    </source>
</evidence>
<feature type="domain" description="Tyr recombinase" evidence="6">
    <location>
        <begin position="204"/>
        <end position="372"/>
    </location>
</feature>
<dbReference type="Gene3D" id="1.10.443.10">
    <property type="entry name" value="Intergrase catalytic core"/>
    <property type="match status" value="1"/>
</dbReference>
<dbReference type="InterPro" id="IPR002104">
    <property type="entry name" value="Integrase_catalytic"/>
</dbReference>
<keyword evidence="4" id="KW-0233">DNA recombination</keyword>
<sequence length="383" mass="43046">MARHKLTDSKVKALTEPGIYGDGDMLYLRVHPAGSKSWFFIYRRNGVRRELGLGSYGGPVSVNLALARRKAEEFRNMLAEDRDPYAERVTRKASRSTFREVVESYIKDAGGWTPKTIGEWRHHLLVHAAKLSNVAVDRVNTDLVEEVLRPLWAKKPATGQRVRSKIENILDFAKAKRLRSGDNPARWTGHLEHVLDEASRVTGANHAAMPYADVAAFLKDLGGEPEERCLRFTILTAVRSSEAREAHWNEIDLDKKLWTIPATRTKTGKEHVVPLSDAAVTALGEPSGGHVFASQRLRDRRPIGNGRMREVMAEKRPGFTTHGFRSAFRDWAGDCTDHPREIAEMALAHKVGDATERAYRRGSALEKRRSLMNDWAAYCTSGN</sequence>
<reference evidence="8" key="1">
    <citation type="submission" date="2022-03" db="EMBL/GenBank/DDBJ databases">
        <authorList>
            <person name="Brunel B."/>
        </authorList>
    </citation>
    <scope>NUCLEOTIDE SEQUENCE</scope>
    <source>
        <strain evidence="8">STM4922sample</strain>
    </source>
</reference>